<dbReference type="HOGENOM" id="CLU_627934_0_0_2"/>
<feature type="transmembrane region" description="Helical" evidence="1">
    <location>
        <begin position="16"/>
        <end position="36"/>
    </location>
</feature>
<reference evidence="2 3" key="1">
    <citation type="journal article" date="2015" name="Stand. Genomic Sci.">
        <title>Complete genome sequence of and proposal of Thermofilum uzonense sp. nov. a novel hyperthermophilic crenarchaeon and emended description of the genus Thermofilum.</title>
        <authorList>
            <person name="Toshchakov S.V."/>
            <person name="Korzhenkov A.A."/>
            <person name="Samarov N.I."/>
            <person name="Mazunin I.O."/>
            <person name="Mozhey O.I."/>
            <person name="Shmyr I.S."/>
            <person name="Derbikova K.S."/>
            <person name="Taranov E.A."/>
            <person name="Dominova I.N."/>
            <person name="Bonch-Osmolovskaya E.A."/>
            <person name="Patrushev M.V."/>
            <person name="Podosokorskaya O.A."/>
            <person name="Kublanov I.V."/>
        </authorList>
    </citation>
    <scope>NUCLEOTIDE SEQUENCE [LARGE SCALE GENOMIC DNA]</scope>
    <source>
        <strain evidence="2 3">1807-2</strain>
    </source>
</reference>
<evidence type="ECO:0000313" key="2">
    <source>
        <dbReference type="EMBL" id="AKG38331.1"/>
    </source>
</evidence>
<keyword evidence="1" id="KW-0472">Membrane</keyword>
<dbReference type="Proteomes" id="UP000067434">
    <property type="component" value="Chromosome"/>
</dbReference>
<evidence type="ECO:0008006" key="4">
    <source>
        <dbReference type="Google" id="ProtNLM"/>
    </source>
</evidence>
<accession>A0A0F7CKV7</accession>
<proteinExistence type="predicted"/>
<dbReference type="EMBL" id="CP009961">
    <property type="protein sequence ID" value="AKG38331.1"/>
    <property type="molecule type" value="Genomic_DNA"/>
</dbReference>
<protein>
    <recommendedName>
        <fullName evidence="4">DUF2341 domain-containing protein</fullName>
    </recommendedName>
</protein>
<keyword evidence="1" id="KW-0812">Transmembrane</keyword>
<name>A0A0F7CKV7_9CREN</name>
<dbReference type="AlphaFoldDB" id="A0A0F7CKV7"/>
<gene>
    <name evidence="2" type="ORF">MA03_02265</name>
</gene>
<evidence type="ECO:0000256" key="1">
    <source>
        <dbReference type="SAM" id="Phobius"/>
    </source>
</evidence>
<organism evidence="2 3">
    <name type="scientific">Infirmifilum uzonense</name>
    <dbReference type="NCBI Taxonomy" id="1550241"/>
    <lineage>
        <taxon>Archaea</taxon>
        <taxon>Thermoproteota</taxon>
        <taxon>Thermoprotei</taxon>
        <taxon>Thermofilales</taxon>
        <taxon>Thermofilaceae</taxon>
        <taxon>Infirmifilum</taxon>
    </lineage>
</organism>
<dbReference type="PATRIC" id="fig|1550241.5.peg.464"/>
<keyword evidence="1" id="KW-1133">Transmembrane helix</keyword>
<keyword evidence="3" id="KW-1185">Reference proteome</keyword>
<sequence length="440" mass="48831">MSSLVVKTNRRKMITYVLLGLMLAVFTSGAIVFWNITAWNILGSTPPVKKLAGTDLGNPSYGVKNASVYYRVEDGYNVTYVEVIVPRCHWTTFNPVLILSSTNTVPAILKAVSISGPYLSQLSTDISIAGVLQVRVTSGSISQSSGPPVSLPSSAGLRVLIGSGAPLGVEVARLETWLLYNYSNARVSQKIVWIFKTPSSPPRVVIFYNGFESGTLTGWQYTNYAYAEQKIKDVKVTETCWADVFPVPQTITDTTRPVAGSWLAWIGFRNQVACEPVPARDDYLQTAVNVPSSIDGVEVRFVNVTFWWRFLTWDSANYDYINLVLSKGATTYYFKQRYNPNPGDNYGAFKDTGWQRNSTIFSGLAGSTATLTFLLHTYSDQYYRSWLYVDEVYFIAVFDCIPAYVDPILYSTQQSRVQQVQSTQKASVEGIGATPLISGR</sequence>
<evidence type="ECO:0000313" key="3">
    <source>
        <dbReference type="Proteomes" id="UP000067434"/>
    </source>
</evidence>
<dbReference type="KEGG" id="thf:MA03_02265"/>